<accession>A0A923J2L7</accession>
<keyword evidence="8" id="KW-0804">Transcription</keyword>
<keyword evidence="5" id="KW-0805">Transcription regulation</keyword>
<evidence type="ECO:0000256" key="5">
    <source>
        <dbReference type="ARBA" id="ARBA00023015"/>
    </source>
</evidence>
<evidence type="ECO:0000256" key="6">
    <source>
        <dbReference type="ARBA" id="ARBA00023082"/>
    </source>
</evidence>
<dbReference type="InterPro" id="IPR038709">
    <property type="entry name" value="RpoN_core-bd_sf"/>
</dbReference>
<dbReference type="PANTHER" id="PTHR32248:SF4">
    <property type="entry name" value="RNA POLYMERASE SIGMA-54 FACTOR"/>
    <property type="match status" value="1"/>
</dbReference>
<sequence length="453" mass="53230">MNMDFNLSISQEQKLIMTQQMQLSVKILQLSSYELQKLVEKETQENPLLDIKYTDNKKDNTLDYKEIIKYLEFDNYNHSSFVKNDNEEVSPFTFISEKKSLKEYLIEQIRDIDVKDSIKLTCYYIVENIDERGYLGESLKDISKELKISIEDVERSLKLVQTLEPDGIAARDLKECLKIQCRKKGIIDEKLYLIIEKHLEDIAENRYNLIAKNLNVNVREAQKYGDFIKTLQPKPSRGFYTGEETKYILPDAYIKKIDDKYHIIMNDDLMPRLTINNLYKGIINKEEDKNAVEYVKNRLDSATFLIRSIEHRKSTIYKVLEKIIELQREYFDYGENFLKPMTLKEIADSLDMHESTISRAVRDKYIYTDRGTIKIKDLFTTGLAFKGNSDALSSKEVKRIIEELIQKEDKKNPLSDQIISDILQEKGVNISRRTVAKYREEMGIKSSKGRKRY</sequence>
<evidence type="ECO:0000256" key="8">
    <source>
        <dbReference type="ARBA" id="ARBA00023163"/>
    </source>
</evidence>
<comment type="similarity">
    <text evidence="1">Belongs to the sigma-54 factor family.</text>
</comment>
<dbReference type="GO" id="GO:0016779">
    <property type="term" value="F:nucleotidyltransferase activity"/>
    <property type="evidence" value="ECO:0007669"/>
    <property type="project" value="UniProtKB-KW"/>
</dbReference>
<dbReference type="Pfam" id="PF04963">
    <property type="entry name" value="Sigma54_CBD"/>
    <property type="match status" value="1"/>
</dbReference>
<keyword evidence="4" id="KW-0548">Nucleotidyltransferase</keyword>
<gene>
    <name evidence="11" type="ORF">HGG79_13125</name>
</gene>
<evidence type="ECO:0000256" key="3">
    <source>
        <dbReference type="ARBA" id="ARBA00022679"/>
    </source>
</evidence>
<dbReference type="GO" id="GO:0001216">
    <property type="term" value="F:DNA-binding transcription activator activity"/>
    <property type="evidence" value="ECO:0007669"/>
    <property type="project" value="InterPro"/>
</dbReference>
<dbReference type="PIRSF" id="PIRSF000774">
    <property type="entry name" value="RpoN"/>
    <property type="match status" value="1"/>
</dbReference>
<dbReference type="PROSITE" id="PS00718">
    <property type="entry name" value="SIGMA54_2"/>
    <property type="match status" value="1"/>
</dbReference>
<evidence type="ECO:0000256" key="7">
    <source>
        <dbReference type="ARBA" id="ARBA00023125"/>
    </source>
</evidence>
<dbReference type="InterPro" id="IPR000394">
    <property type="entry name" value="RNA_pol_sigma_54"/>
</dbReference>
<dbReference type="GO" id="GO:0016987">
    <property type="term" value="F:sigma factor activity"/>
    <property type="evidence" value="ECO:0007669"/>
    <property type="project" value="UniProtKB-KW"/>
</dbReference>
<dbReference type="Pfam" id="PF00309">
    <property type="entry name" value="Sigma54_AID"/>
    <property type="match status" value="1"/>
</dbReference>
<evidence type="ECO:0000313" key="12">
    <source>
        <dbReference type="Proteomes" id="UP000563151"/>
    </source>
</evidence>
<dbReference type="Gene3D" id="1.10.10.60">
    <property type="entry name" value="Homeodomain-like"/>
    <property type="match status" value="1"/>
</dbReference>
<dbReference type="AlphaFoldDB" id="A0A923J2L7"/>
<dbReference type="PROSITE" id="PS50044">
    <property type="entry name" value="SIGMA54_3"/>
    <property type="match status" value="1"/>
</dbReference>
<evidence type="ECO:0000256" key="1">
    <source>
        <dbReference type="ARBA" id="ARBA00008798"/>
    </source>
</evidence>
<comment type="caution">
    <text evidence="11">The sequence shown here is derived from an EMBL/GenBank/DDBJ whole genome shotgun (WGS) entry which is preliminary data.</text>
</comment>
<dbReference type="Proteomes" id="UP000563151">
    <property type="component" value="Unassembled WGS sequence"/>
</dbReference>
<dbReference type="InterPro" id="IPR007634">
    <property type="entry name" value="RNA_pol_sigma_54_DNA-bd"/>
</dbReference>
<evidence type="ECO:0000256" key="4">
    <source>
        <dbReference type="ARBA" id="ARBA00022695"/>
    </source>
</evidence>
<dbReference type="GO" id="GO:0000428">
    <property type="term" value="C:DNA-directed RNA polymerase complex"/>
    <property type="evidence" value="ECO:0007669"/>
    <property type="project" value="UniProtKB-KW"/>
</dbReference>
<dbReference type="PROSITE" id="PS00717">
    <property type="entry name" value="SIGMA54_1"/>
    <property type="match status" value="1"/>
</dbReference>
<evidence type="ECO:0000259" key="10">
    <source>
        <dbReference type="Pfam" id="PF04963"/>
    </source>
</evidence>
<dbReference type="Gene3D" id="1.10.10.1330">
    <property type="entry name" value="RNA polymerase sigma-54 factor, core-binding domain"/>
    <property type="match status" value="1"/>
</dbReference>
<keyword evidence="3" id="KW-0808">Transferase</keyword>
<dbReference type="EMBL" id="JAAZWO010000017">
    <property type="protein sequence ID" value="MBC2398708.1"/>
    <property type="molecule type" value="Genomic_DNA"/>
</dbReference>
<evidence type="ECO:0000313" key="11">
    <source>
        <dbReference type="EMBL" id="MBC2398708.1"/>
    </source>
</evidence>
<dbReference type="GO" id="GO:0003677">
    <property type="term" value="F:DNA binding"/>
    <property type="evidence" value="ECO:0007669"/>
    <property type="project" value="UniProtKB-KW"/>
</dbReference>
<keyword evidence="6" id="KW-0731">Sigma factor</keyword>
<dbReference type="InterPro" id="IPR007046">
    <property type="entry name" value="RNA_pol_sigma_54_core-bd"/>
</dbReference>
<keyword evidence="12" id="KW-1185">Reference proteome</keyword>
<reference evidence="11 12" key="1">
    <citation type="submission" date="2020-04" db="EMBL/GenBank/DDBJ databases">
        <title>Genomic insights into acetone-butanol-ethanol (ABE) fermentation by sequencing solventogenic clostridia strains.</title>
        <authorList>
            <person name="Brown S."/>
        </authorList>
    </citation>
    <scope>NUCLEOTIDE SEQUENCE [LARGE SCALE GENOMIC DNA]</scope>
    <source>
        <strain evidence="11 12">DJ011</strain>
    </source>
</reference>
<organism evidence="11 12">
    <name type="scientific">Clostridium tetanomorphum</name>
    <dbReference type="NCBI Taxonomy" id="1553"/>
    <lineage>
        <taxon>Bacteria</taxon>
        <taxon>Bacillati</taxon>
        <taxon>Bacillota</taxon>
        <taxon>Clostridia</taxon>
        <taxon>Eubacteriales</taxon>
        <taxon>Clostridiaceae</taxon>
        <taxon>Clostridium</taxon>
    </lineage>
</organism>
<proteinExistence type="inferred from homology"/>
<evidence type="ECO:0000256" key="2">
    <source>
        <dbReference type="ARBA" id="ARBA00022478"/>
    </source>
</evidence>
<keyword evidence="2" id="KW-0240">DNA-directed RNA polymerase</keyword>
<feature type="domain" description="RNA polymerase sigma factor 54 DNA-binding" evidence="9">
    <location>
        <begin position="293"/>
        <end position="452"/>
    </location>
</feature>
<protein>
    <submittedName>
        <fullName evidence="11">RNA polymerase factor sigma-54</fullName>
    </submittedName>
</protein>
<dbReference type="PANTHER" id="PTHR32248">
    <property type="entry name" value="RNA POLYMERASE SIGMA-54 FACTOR"/>
    <property type="match status" value="1"/>
</dbReference>
<evidence type="ECO:0000259" key="9">
    <source>
        <dbReference type="Pfam" id="PF04552"/>
    </source>
</evidence>
<feature type="domain" description="RNA polymerase sigma factor 54 core-binding" evidence="10">
    <location>
        <begin position="93"/>
        <end position="279"/>
    </location>
</feature>
<keyword evidence="7" id="KW-0238">DNA-binding</keyword>
<name>A0A923J2L7_CLOTT</name>
<dbReference type="GO" id="GO:0006352">
    <property type="term" value="P:DNA-templated transcription initiation"/>
    <property type="evidence" value="ECO:0007669"/>
    <property type="project" value="InterPro"/>
</dbReference>
<dbReference type="NCBIfam" id="TIGR02395">
    <property type="entry name" value="rpoN_sigma"/>
    <property type="match status" value="1"/>
</dbReference>
<dbReference type="PRINTS" id="PR00045">
    <property type="entry name" value="SIGMA54FCT"/>
</dbReference>
<dbReference type="Pfam" id="PF04552">
    <property type="entry name" value="Sigma54_DBD"/>
    <property type="match status" value="1"/>
</dbReference>